<dbReference type="Proteomes" id="UP000714275">
    <property type="component" value="Unassembled WGS sequence"/>
</dbReference>
<dbReference type="EMBL" id="JABBWD010000026">
    <property type="protein sequence ID" value="KAG1776442.1"/>
    <property type="molecule type" value="Genomic_DNA"/>
</dbReference>
<protein>
    <submittedName>
        <fullName evidence="1">Uncharacterized protein</fullName>
    </submittedName>
</protein>
<organism evidence="1 2">
    <name type="scientific">Suillus placidus</name>
    <dbReference type="NCBI Taxonomy" id="48579"/>
    <lineage>
        <taxon>Eukaryota</taxon>
        <taxon>Fungi</taxon>
        <taxon>Dikarya</taxon>
        <taxon>Basidiomycota</taxon>
        <taxon>Agaricomycotina</taxon>
        <taxon>Agaricomycetes</taxon>
        <taxon>Agaricomycetidae</taxon>
        <taxon>Boletales</taxon>
        <taxon>Suillineae</taxon>
        <taxon>Suillaceae</taxon>
        <taxon>Suillus</taxon>
    </lineage>
</organism>
<comment type="caution">
    <text evidence="1">The sequence shown here is derived from an EMBL/GenBank/DDBJ whole genome shotgun (WGS) entry which is preliminary data.</text>
</comment>
<dbReference type="OrthoDB" id="2681761at2759"/>
<gene>
    <name evidence="1" type="ORF">EV702DRAFT_1046058</name>
</gene>
<name>A0A9P6ZUI9_9AGAM</name>
<sequence>MAPCSKRNRASIANLRCRRQEPGLREMNKENQNLSTPLASMRASTDICAGAGDETYITVRDASLPTRTSPVSRVLADMEIFSNVERTVPLAPTNFESVNMIIDYNSERTSLPTYITRDTLAAHNESNPPHLPNRYSAFVSDCPNDDDTYLDHESIGSLGNDLSCIDGSFGDSEKDVEYTTSPARQYRALNWHAAHTLPVVEKALT</sequence>
<evidence type="ECO:0000313" key="2">
    <source>
        <dbReference type="Proteomes" id="UP000714275"/>
    </source>
</evidence>
<reference evidence="1" key="1">
    <citation type="journal article" date="2020" name="New Phytol.">
        <title>Comparative genomics reveals dynamic genome evolution in host specialist ectomycorrhizal fungi.</title>
        <authorList>
            <person name="Lofgren L.A."/>
            <person name="Nguyen N.H."/>
            <person name="Vilgalys R."/>
            <person name="Ruytinx J."/>
            <person name="Liao H.L."/>
            <person name="Branco S."/>
            <person name="Kuo A."/>
            <person name="LaButti K."/>
            <person name="Lipzen A."/>
            <person name="Andreopoulos W."/>
            <person name="Pangilinan J."/>
            <person name="Riley R."/>
            <person name="Hundley H."/>
            <person name="Na H."/>
            <person name="Barry K."/>
            <person name="Grigoriev I.V."/>
            <person name="Stajich J.E."/>
            <person name="Kennedy P.G."/>
        </authorList>
    </citation>
    <scope>NUCLEOTIDE SEQUENCE</scope>
    <source>
        <strain evidence="1">DOB743</strain>
    </source>
</reference>
<proteinExistence type="predicted"/>
<keyword evidence="2" id="KW-1185">Reference proteome</keyword>
<dbReference type="AlphaFoldDB" id="A0A9P6ZUI9"/>
<accession>A0A9P6ZUI9</accession>
<evidence type="ECO:0000313" key="1">
    <source>
        <dbReference type="EMBL" id="KAG1776442.1"/>
    </source>
</evidence>